<protein>
    <submittedName>
        <fullName evidence="2">Uncharacterized protein</fullName>
    </submittedName>
</protein>
<accession>A0A6M3JY62</accession>
<sequence>MEQEKPQVEEIGVVIPPAEETQSEVTPPAPQPGTEPTPGKKTYSEEEYSQAMAKLQSETAQAKEVANRLAMEKQIVLAQEQERREQEQDRKDVEQGLITEGEASRRQQLRTHTKTMEQRAAQLQQFLQEKGQELDFKIMLSVASDVAQKYGVPTSELMKEGVRESPDRMRVRALELQLNKLREEARKPENFDKGPTSVPSSPSSDEYKLKRRYPTMYTK</sequence>
<reference evidence="2" key="1">
    <citation type="submission" date="2020-03" db="EMBL/GenBank/DDBJ databases">
        <title>The deep terrestrial virosphere.</title>
        <authorList>
            <person name="Holmfeldt K."/>
            <person name="Nilsson E."/>
            <person name="Simone D."/>
            <person name="Lopez-Fernandez M."/>
            <person name="Wu X."/>
            <person name="de Brujin I."/>
            <person name="Lundin D."/>
            <person name="Andersson A."/>
            <person name="Bertilsson S."/>
            <person name="Dopson M."/>
        </authorList>
    </citation>
    <scope>NUCLEOTIDE SEQUENCE</scope>
    <source>
        <strain evidence="2">MM415A01919</strain>
    </source>
</reference>
<dbReference type="AlphaFoldDB" id="A0A6M3JY62"/>
<evidence type="ECO:0000256" key="1">
    <source>
        <dbReference type="SAM" id="MobiDB-lite"/>
    </source>
</evidence>
<feature type="region of interest" description="Disordered" evidence="1">
    <location>
        <begin position="80"/>
        <end position="116"/>
    </location>
</feature>
<gene>
    <name evidence="2" type="ORF">MM415A01919_0003</name>
</gene>
<feature type="region of interest" description="Disordered" evidence="1">
    <location>
        <begin position="1"/>
        <end position="61"/>
    </location>
</feature>
<feature type="compositionally biased region" description="Basic and acidic residues" evidence="1">
    <location>
        <begin position="80"/>
        <end position="94"/>
    </location>
</feature>
<feature type="region of interest" description="Disordered" evidence="1">
    <location>
        <begin position="181"/>
        <end position="219"/>
    </location>
</feature>
<dbReference type="EMBL" id="MT142124">
    <property type="protein sequence ID" value="QJA74844.1"/>
    <property type="molecule type" value="Genomic_DNA"/>
</dbReference>
<evidence type="ECO:0000313" key="2">
    <source>
        <dbReference type="EMBL" id="QJA74844.1"/>
    </source>
</evidence>
<name>A0A6M3JY62_9ZZZZ</name>
<feature type="compositionally biased region" description="Basic and acidic residues" evidence="1">
    <location>
        <begin position="181"/>
        <end position="192"/>
    </location>
</feature>
<proteinExistence type="predicted"/>
<organism evidence="2">
    <name type="scientific">viral metagenome</name>
    <dbReference type="NCBI Taxonomy" id="1070528"/>
    <lineage>
        <taxon>unclassified sequences</taxon>
        <taxon>metagenomes</taxon>
        <taxon>organismal metagenomes</taxon>
    </lineage>
</organism>